<gene>
    <name evidence="5" type="primary">aroD_2</name>
    <name evidence="5" type="ORF">DSM106044_02452</name>
</gene>
<keyword evidence="3 5" id="KW-0456">Lyase</keyword>
<dbReference type="EC" id="4.2.1.10" evidence="2"/>
<name>A0A4U8Q6U1_9FIRM</name>
<comment type="caution">
    <text evidence="5">The sequence shown here is derived from an EMBL/GenBank/DDBJ whole genome shotgun (WGS) entry which is preliminary data.</text>
</comment>
<evidence type="ECO:0000256" key="3">
    <source>
        <dbReference type="ARBA" id="ARBA00023239"/>
    </source>
</evidence>
<evidence type="ECO:0000256" key="1">
    <source>
        <dbReference type="ARBA" id="ARBA00001864"/>
    </source>
</evidence>
<evidence type="ECO:0000256" key="2">
    <source>
        <dbReference type="ARBA" id="ARBA00012060"/>
    </source>
</evidence>
<dbReference type="CDD" id="cd00502">
    <property type="entry name" value="DHQase_I"/>
    <property type="match status" value="1"/>
</dbReference>
<dbReference type="InterPro" id="IPR013785">
    <property type="entry name" value="Aldolase_TIM"/>
</dbReference>
<dbReference type="InterPro" id="IPR050146">
    <property type="entry name" value="Type-I_3-dehydroquinase"/>
</dbReference>
<comment type="catalytic activity">
    <reaction evidence="1">
        <text>3-dehydroquinate = 3-dehydroshikimate + H2O</text>
        <dbReference type="Rhea" id="RHEA:21096"/>
        <dbReference type="ChEBI" id="CHEBI:15377"/>
        <dbReference type="ChEBI" id="CHEBI:16630"/>
        <dbReference type="ChEBI" id="CHEBI:32364"/>
        <dbReference type="EC" id="4.2.1.10"/>
    </reaction>
</comment>
<dbReference type="PANTHER" id="PTHR43699:SF1">
    <property type="entry name" value="3-DEHYDROQUINATE DEHYDRATASE"/>
    <property type="match status" value="1"/>
</dbReference>
<dbReference type="Gene3D" id="3.20.20.70">
    <property type="entry name" value="Aldolase class I"/>
    <property type="match status" value="1"/>
</dbReference>
<dbReference type="SUPFAM" id="SSF51569">
    <property type="entry name" value="Aldolase"/>
    <property type="match status" value="1"/>
</dbReference>
<dbReference type="GO" id="GO:0003855">
    <property type="term" value="F:3-dehydroquinate dehydratase activity"/>
    <property type="evidence" value="ECO:0007669"/>
    <property type="project" value="UniProtKB-EC"/>
</dbReference>
<keyword evidence="6" id="KW-1185">Reference proteome</keyword>
<organism evidence="5 6">
    <name type="scientific">Robinsoniella peoriensis</name>
    <dbReference type="NCBI Taxonomy" id="180332"/>
    <lineage>
        <taxon>Bacteria</taxon>
        <taxon>Bacillati</taxon>
        <taxon>Bacillota</taxon>
        <taxon>Clostridia</taxon>
        <taxon>Lachnospirales</taxon>
        <taxon>Lachnospiraceae</taxon>
        <taxon>Robinsoniella</taxon>
    </lineage>
</organism>
<protein>
    <recommendedName>
        <fullName evidence="2">3-dehydroquinate dehydratase</fullName>
        <ecNumber evidence="2">4.2.1.10</ecNumber>
    </recommendedName>
</protein>
<dbReference type="Pfam" id="PF01487">
    <property type="entry name" value="DHquinase_I"/>
    <property type="match status" value="1"/>
</dbReference>
<reference evidence="5 6" key="1">
    <citation type="journal article" date="2019" name="Anaerobe">
        <title>Detection of Robinsoniella peoriensis in multiple bone samples of a trauma patient.</title>
        <authorList>
            <person name="Schrottner P."/>
            <person name="Hartwich K."/>
            <person name="Bunk B."/>
            <person name="Schober I."/>
            <person name="Helbig S."/>
            <person name="Rudolph W.W."/>
            <person name="Gunzer F."/>
        </authorList>
    </citation>
    <scope>NUCLEOTIDE SEQUENCE [LARGE SCALE GENOMIC DNA]</scope>
    <source>
        <strain evidence="5 6">DSM 106044</strain>
    </source>
</reference>
<dbReference type="STRING" id="180332.GCA_000797495_04993"/>
<keyword evidence="4" id="KW-0704">Schiff base</keyword>
<sequence>MRAIGADVPKIAVMPNTSADVITLLAATDDYIQKYADCPVITMSMKWMGSVSRIAGEFFGSALTFGSARRVSAPGQLAVDELRTVLKILHGSNI</sequence>
<dbReference type="PANTHER" id="PTHR43699">
    <property type="entry name" value="3-DEHYDROQUINATE DEHYDRATASE"/>
    <property type="match status" value="1"/>
</dbReference>
<proteinExistence type="predicted"/>
<evidence type="ECO:0000313" key="6">
    <source>
        <dbReference type="Proteomes" id="UP000306509"/>
    </source>
</evidence>
<dbReference type="GO" id="GO:0046279">
    <property type="term" value="P:3,4-dihydroxybenzoate biosynthetic process"/>
    <property type="evidence" value="ECO:0007669"/>
    <property type="project" value="TreeGrafter"/>
</dbReference>
<dbReference type="Proteomes" id="UP000306509">
    <property type="component" value="Unassembled WGS sequence"/>
</dbReference>
<dbReference type="EMBL" id="QGQD01000051">
    <property type="protein sequence ID" value="TLD00620.1"/>
    <property type="molecule type" value="Genomic_DNA"/>
</dbReference>
<evidence type="ECO:0000256" key="4">
    <source>
        <dbReference type="ARBA" id="ARBA00023270"/>
    </source>
</evidence>
<dbReference type="AlphaFoldDB" id="A0A4U8Q6U1"/>
<dbReference type="InterPro" id="IPR001381">
    <property type="entry name" value="DHquinase_I"/>
</dbReference>
<accession>A0A4U8Q6U1</accession>
<evidence type="ECO:0000313" key="5">
    <source>
        <dbReference type="EMBL" id="TLD00620.1"/>
    </source>
</evidence>